<keyword evidence="7" id="KW-0547">Nucleotide-binding</keyword>
<keyword evidence="10 12" id="KW-0472">Membrane</keyword>
<dbReference type="InterPro" id="IPR036259">
    <property type="entry name" value="MFS_trans_sf"/>
</dbReference>
<feature type="transmembrane region" description="Helical" evidence="12">
    <location>
        <begin position="247"/>
        <end position="265"/>
    </location>
</feature>
<feature type="transmembrane region" description="Helical" evidence="12">
    <location>
        <begin position="171"/>
        <end position="187"/>
    </location>
</feature>
<dbReference type="STRING" id="74557.A0A1V9YZE5"/>
<feature type="region of interest" description="Disordered" evidence="11">
    <location>
        <begin position="1275"/>
        <end position="1318"/>
    </location>
</feature>
<dbReference type="Proteomes" id="UP000243217">
    <property type="component" value="Unassembled WGS sequence"/>
</dbReference>
<feature type="transmembrane region" description="Helical" evidence="12">
    <location>
        <begin position="317"/>
        <end position="340"/>
    </location>
</feature>
<feature type="transmembrane region" description="Helical" evidence="12">
    <location>
        <begin position="129"/>
        <end position="150"/>
    </location>
</feature>
<dbReference type="GO" id="GO:0004017">
    <property type="term" value="F:AMP kinase activity"/>
    <property type="evidence" value="ECO:0007669"/>
    <property type="project" value="InterPro"/>
</dbReference>
<keyword evidence="14" id="KW-1185">Reference proteome</keyword>
<dbReference type="HAMAP" id="MF_00235">
    <property type="entry name" value="Adenylate_kinase_Adk"/>
    <property type="match status" value="1"/>
</dbReference>
<dbReference type="PRINTS" id="PR00094">
    <property type="entry name" value="ADENYLTKNASE"/>
</dbReference>
<evidence type="ECO:0000313" key="14">
    <source>
        <dbReference type="Proteomes" id="UP000243217"/>
    </source>
</evidence>
<organism evidence="13 14">
    <name type="scientific">Thraustotheca clavata</name>
    <dbReference type="NCBI Taxonomy" id="74557"/>
    <lineage>
        <taxon>Eukaryota</taxon>
        <taxon>Sar</taxon>
        <taxon>Stramenopiles</taxon>
        <taxon>Oomycota</taxon>
        <taxon>Saprolegniomycetes</taxon>
        <taxon>Saprolegniales</taxon>
        <taxon>Achlyaceae</taxon>
        <taxon>Thraustotheca</taxon>
    </lineage>
</organism>
<feature type="transmembrane region" description="Helical" evidence="12">
    <location>
        <begin position="207"/>
        <end position="226"/>
    </location>
</feature>
<dbReference type="Pfam" id="PF03092">
    <property type="entry name" value="BT1"/>
    <property type="match status" value="1"/>
</dbReference>
<comment type="similarity">
    <text evidence="2">Belongs to the major facilitator superfamily. Folate-biopterin transporter (TC 2.A.71) family.</text>
</comment>
<dbReference type="OrthoDB" id="754047at2759"/>
<evidence type="ECO:0000256" key="7">
    <source>
        <dbReference type="ARBA" id="ARBA00022741"/>
    </source>
</evidence>
<proteinExistence type="inferred from homology"/>
<comment type="caution">
    <text evidence="13">The sequence shown here is derived from an EMBL/GenBank/DDBJ whole genome shotgun (WGS) entry which is preliminary data.</text>
</comment>
<dbReference type="GO" id="GO:0005524">
    <property type="term" value="F:ATP binding"/>
    <property type="evidence" value="ECO:0007669"/>
    <property type="project" value="InterPro"/>
</dbReference>
<dbReference type="InterPro" id="IPR027417">
    <property type="entry name" value="P-loop_NTPase"/>
</dbReference>
<evidence type="ECO:0000256" key="6">
    <source>
        <dbReference type="ARBA" id="ARBA00022692"/>
    </source>
</evidence>
<dbReference type="SUPFAM" id="SSF103473">
    <property type="entry name" value="MFS general substrate transporter"/>
    <property type="match status" value="1"/>
</dbReference>
<keyword evidence="5" id="KW-0808">Transferase</keyword>
<feature type="region of interest" description="Disordered" evidence="11">
    <location>
        <begin position="1023"/>
        <end position="1053"/>
    </location>
</feature>
<dbReference type="InterPro" id="IPR033690">
    <property type="entry name" value="Adenylat_kinase_CS"/>
</dbReference>
<evidence type="ECO:0000256" key="4">
    <source>
        <dbReference type="ARBA" id="ARBA00022448"/>
    </source>
</evidence>
<dbReference type="SUPFAM" id="SSF57774">
    <property type="entry name" value="Microbial and mitochondrial ADK, insert 'zinc finger' domain"/>
    <property type="match status" value="1"/>
</dbReference>
<feature type="transmembrane region" description="Helical" evidence="12">
    <location>
        <begin position="285"/>
        <end position="305"/>
    </location>
</feature>
<evidence type="ECO:0000256" key="3">
    <source>
        <dbReference type="ARBA" id="ARBA00007220"/>
    </source>
</evidence>
<dbReference type="GO" id="GO:0016020">
    <property type="term" value="C:membrane"/>
    <property type="evidence" value="ECO:0007669"/>
    <property type="project" value="UniProtKB-SubCell"/>
</dbReference>
<dbReference type="Pfam" id="PF00406">
    <property type="entry name" value="ADK"/>
    <property type="match status" value="2"/>
</dbReference>
<dbReference type="InterPro" id="IPR036193">
    <property type="entry name" value="ADK_active_lid_dom_sf"/>
</dbReference>
<evidence type="ECO:0000256" key="1">
    <source>
        <dbReference type="ARBA" id="ARBA00004141"/>
    </source>
</evidence>
<feature type="transmembrane region" description="Helical" evidence="12">
    <location>
        <begin position="470"/>
        <end position="494"/>
    </location>
</feature>
<evidence type="ECO:0000256" key="5">
    <source>
        <dbReference type="ARBA" id="ARBA00022679"/>
    </source>
</evidence>
<dbReference type="InterPro" id="IPR039309">
    <property type="entry name" value="BT1"/>
</dbReference>
<dbReference type="Gene3D" id="3.40.50.300">
    <property type="entry name" value="P-loop containing nucleotide triphosphate hydrolases"/>
    <property type="match status" value="2"/>
</dbReference>
<keyword evidence="4" id="KW-0813">Transport</keyword>
<evidence type="ECO:0000313" key="13">
    <source>
        <dbReference type="EMBL" id="OQR91136.1"/>
    </source>
</evidence>
<comment type="subcellular location">
    <subcellularLocation>
        <location evidence="1">Membrane</location>
        <topology evidence="1">Multi-pass membrane protein</topology>
    </subcellularLocation>
</comment>
<keyword evidence="8" id="KW-0418">Kinase</keyword>
<comment type="similarity">
    <text evidence="3">Belongs to the adenylate kinase family.</text>
</comment>
<accession>A0A1V9YZE5</accession>
<feature type="transmembrane region" description="Helical" evidence="12">
    <location>
        <begin position="427"/>
        <end position="449"/>
    </location>
</feature>
<keyword evidence="9 12" id="KW-1133">Transmembrane helix</keyword>
<sequence>MLEEEWATEYHDIAELIESSPPKPKAFKSESIWALRSIAIPLNYICIGFIITFPNAFIEYYPRQLQASDAQLSTIHVLRNLPWTFKVLYGVLADVFPLRGYRFKPYMVLGYVIASLFNLLLASSQALTVVTFTLLLFGAMLGLIMTDVMADALLTSRAMNEPVSQRGQVQSAIYMIRFLTEMVGYWLGSILSNRDTWGWGLSMSQCFAILAILPLILAIPFIYCLDEPVVTHVQPFQEQLLTIWKMLQLRATWQPLAFLIFYNTLHTYNAAWGNYLQVAYQFNAFQYGSMAAVGSTVGFFGVYMYKRYFLVGGHWQFVYVFCSLVIALFSICNVLLVFHINDMMGISPYWFALGDTAVQKFAVGLQYLPSAVMFVRVCPEGQEAVAFALLTGFTNMSGGFTSTISNAMLGIWPVQLEDMQRGNMDGVWKLTLLTSLIHLIPVGFIPYFLPNSVEQLDAWKQSQYSSRRGGIAIVTVYIVGFVWVLITSLIAIVAPCNRLVGGHGKYVFMDCIGTEILEELPPQEVPRVIPMSFVYDAVEYKTLCGIVQLQYIVRRWLKKKNYFPTRSLPQLVICGPPAGGKGALCELLVKQYNVVHLYTGDILRAGLHTDVGMQAKVFIDAGELVPDQLIIELILNRLRQDDCIARGWLLDGFPRTKEQTLAMLGACIRPDLIVCLQVPDEEVIIRIAGRRIDPVTGKTYHIKYNPPPPDIQVIQKSDDNEATLRVRLTKYHEHSKSILSAFSVAKVPVITLNGLEMTSNDMVKAISYRVDNHQESQPAVAEIFPPCQLHPEVALEHQLLTGPVTLATLDAIMNASAAELQASRVKKMVNNAVATMQQLPRVILLGPPGIDLTPQHQLILSHLKLLHVTTSNTLQVAIETKNSLGLEAKSYVARNQPIPTDLTLDLMLERLAKRDCLKRGWLLEGFPNTLVDAQVIINHGYTPHLVVVVMVADDDFVALRVGANSSDDAIASVEEERARLELLAYNEYKDDMIEFFQDHSKVIMMDATTSLTALTSAIDALKPTKKAQESPPPLAPSKQSPKKSPKKPSMGDEELDAAIQKATIEFKAVMQENARLKRLFVDQKQTVPRPPPQFADKEMEILYQTLLSEKKSLLRVTKRQKGSIDANEWDAMLQKSFDELDQVKRKIQMFKKSTSSTAYNELNSKLQSLQLRYDQLCEQWKDLNDPDRDKRPSDTELIKLRKREQSLLKTDERYYQQKMAQIQLHTSQETQRISQGIEEAKLTIAIIDEKIRQCFEDCKALQSKLPKISPTILPQLKLPKTKPLKSDALDHLPPIDKPKTSDHKPHQRPHPVHQTSRT</sequence>
<reference evidence="13 14" key="1">
    <citation type="journal article" date="2014" name="Genome Biol. Evol.">
        <title>The secreted proteins of Achlya hypogyna and Thraustotheca clavata identify the ancestral oomycete secretome and reveal gene acquisitions by horizontal gene transfer.</title>
        <authorList>
            <person name="Misner I."/>
            <person name="Blouin N."/>
            <person name="Leonard G."/>
            <person name="Richards T.A."/>
            <person name="Lane C.E."/>
        </authorList>
    </citation>
    <scope>NUCLEOTIDE SEQUENCE [LARGE SCALE GENOMIC DNA]</scope>
    <source>
        <strain evidence="13 14">ATCC 34112</strain>
    </source>
</reference>
<dbReference type="Gene3D" id="1.20.1250.20">
    <property type="entry name" value="MFS general substrate transporter like domains"/>
    <property type="match status" value="1"/>
</dbReference>
<dbReference type="SUPFAM" id="SSF52540">
    <property type="entry name" value="P-loop containing nucleoside triphosphate hydrolases"/>
    <property type="match status" value="2"/>
</dbReference>
<dbReference type="CDD" id="cd01428">
    <property type="entry name" value="ADK"/>
    <property type="match status" value="1"/>
</dbReference>
<feature type="compositionally biased region" description="Basic and acidic residues" evidence="11">
    <location>
        <begin position="1284"/>
        <end position="1304"/>
    </location>
</feature>
<feature type="transmembrane region" description="Helical" evidence="12">
    <location>
        <begin position="106"/>
        <end position="123"/>
    </location>
</feature>
<name>A0A1V9YZE5_9STRA</name>
<evidence type="ECO:0000256" key="2">
    <source>
        <dbReference type="ARBA" id="ARBA00007015"/>
    </source>
</evidence>
<dbReference type="EMBL" id="JNBS01002453">
    <property type="protein sequence ID" value="OQR91136.1"/>
    <property type="molecule type" value="Genomic_DNA"/>
</dbReference>
<protein>
    <submittedName>
        <fullName evidence="13">Folate-Biopterin Transporter (FBT) family</fullName>
    </submittedName>
</protein>
<dbReference type="PANTHER" id="PTHR31585">
    <property type="entry name" value="FOLATE-BIOPTERIN TRANSPORTER 1, CHLOROPLASTIC"/>
    <property type="match status" value="1"/>
</dbReference>
<evidence type="ECO:0000256" key="8">
    <source>
        <dbReference type="ARBA" id="ARBA00022777"/>
    </source>
</evidence>
<dbReference type="InterPro" id="IPR000850">
    <property type="entry name" value="Adenylat/UMP-CMP_kin"/>
</dbReference>
<dbReference type="PANTHER" id="PTHR31585:SF5">
    <property type="entry name" value="RNA-BINDING S4 DOMAIN-CONTAINING PROTEIN"/>
    <property type="match status" value="1"/>
</dbReference>
<gene>
    <name evidence="13" type="ORF">THRCLA_09097</name>
</gene>
<evidence type="ECO:0000256" key="11">
    <source>
        <dbReference type="SAM" id="MobiDB-lite"/>
    </source>
</evidence>
<dbReference type="PROSITE" id="PS00113">
    <property type="entry name" value="ADENYLATE_KINASE"/>
    <property type="match status" value="1"/>
</dbReference>
<feature type="transmembrane region" description="Helical" evidence="12">
    <location>
        <begin position="38"/>
        <end position="58"/>
    </location>
</feature>
<keyword evidence="6 12" id="KW-0812">Transmembrane</keyword>
<evidence type="ECO:0000256" key="10">
    <source>
        <dbReference type="ARBA" id="ARBA00023136"/>
    </source>
</evidence>
<evidence type="ECO:0000256" key="12">
    <source>
        <dbReference type="SAM" id="Phobius"/>
    </source>
</evidence>
<evidence type="ECO:0000256" key="9">
    <source>
        <dbReference type="ARBA" id="ARBA00022989"/>
    </source>
</evidence>